<dbReference type="AlphaFoldDB" id="A0A162D591"/>
<organism evidence="2 3">
    <name type="scientific">Daphnia magna</name>
    <dbReference type="NCBI Taxonomy" id="35525"/>
    <lineage>
        <taxon>Eukaryota</taxon>
        <taxon>Metazoa</taxon>
        <taxon>Ecdysozoa</taxon>
        <taxon>Arthropoda</taxon>
        <taxon>Crustacea</taxon>
        <taxon>Branchiopoda</taxon>
        <taxon>Diplostraca</taxon>
        <taxon>Cladocera</taxon>
        <taxon>Anomopoda</taxon>
        <taxon>Daphniidae</taxon>
        <taxon>Daphnia</taxon>
    </lineage>
</organism>
<evidence type="ECO:0000313" key="2">
    <source>
        <dbReference type="EMBL" id="KZS07094.1"/>
    </source>
</evidence>
<feature type="compositionally biased region" description="Polar residues" evidence="1">
    <location>
        <begin position="81"/>
        <end position="92"/>
    </location>
</feature>
<accession>A0A162D591</accession>
<evidence type="ECO:0000256" key="1">
    <source>
        <dbReference type="SAM" id="MobiDB-lite"/>
    </source>
</evidence>
<feature type="region of interest" description="Disordered" evidence="1">
    <location>
        <begin position="73"/>
        <end position="111"/>
    </location>
</feature>
<reference evidence="2 3" key="1">
    <citation type="submission" date="2016-03" db="EMBL/GenBank/DDBJ databases">
        <title>EvidentialGene: Evidence-directed Construction of Genes on Genomes.</title>
        <authorList>
            <person name="Gilbert D.G."/>
            <person name="Choi J.-H."/>
            <person name="Mockaitis K."/>
            <person name="Colbourne J."/>
            <person name="Pfrender M."/>
        </authorList>
    </citation>
    <scope>NUCLEOTIDE SEQUENCE [LARGE SCALE GENOMIC DNA]</scope>
    <source>
        <strain evidence="2 3">Xinb3</strain>
        <tissue evidence="2">Complete organism</tissue>
    </source>
</reference>
<evidence type="ECO:0000313" key="3">
    <source>
        <dbReference type="Proteomes" id="UP000076858"/>
    </source>
</evidence>
<comment type="caution">
    <text evidence="2">The sequence shown here is derived from an EMBL/GenBank/DDBJ whole genome shotgun (WGS) entry which is preliminary data.</text>
</comment>
<keyword evidence="3" id="KW-1185">Reference proteome</keyword>
<name>A0A162D591_9CRUS</name>
<dbReference type="OrthoDB" id="6387007at2759"/>
<gene>
    <name evidence="2" type="ORF">APZ42_029266</name>
</gene>
<sequence>MASTVTDGKFWLVDLSAAEGPYVATVPDFWFIEGNTKCYYPISRGDIAAMKRESVKSNWDTYGCKTCKSFNSYEESRSKENQATIQSDINSESDQHTPMGRGHRSNKRAPGRYLHSETVQDERSLNVESEGESVGMYGPTPNLAQQTFVTTPNHQPFPYESTTALHPTPVSFPIHANRVGLGQHFQPELNHRQSTQSSAVLEQILPIPVITPGLADQLNELSDGNTDYN</sequence>
<dbReference type="EMBL" id="LRGB01002568">
    <property type="protein sequence ID" value="KZS07094.1"/>
    <property type="molecule type" value="Genomic_DNA"/>
</dbReference>
<feature type="compositionally biased region" description="Basic residues" evidence="1">
    <location>
        <begin position="101"/>
        <end position="110"/>
    </location>
</feature>
<dbReference type="PANTHER" id="PTHR34153:SF2">
    <property type="entry name" value="SI:CH211-262H13.3-RELATED"/>
    <property type="match status" value="1"/>
</dbReference>
<protein>
    <submittedName>
        <fullName evidence="2">Uncharacterized protein</fullName>
    </submittedName>
</protein>
<dbReference type="PANTHER" id="PTHR34153">
    <property type="entry name" value="SI:CH211-262H13.3-RELATED-RELATED"/>
    <property type="match status" value="1"/>
</dbReference>
<dbReference type="Proteomes" id="UP000076858">
    <property type="component" value="Unassembled WGS sequence"/>
</dbReference>
<proteinExistence type="predicted"/>